<proteinExistence type="predicted"/>
<evidence type="ECO:0000313" key="4">
    <source>
        <dbReference type="EMBL" id="GFO13273.1"/>
    </source>
</evidence>
<feature type="coiled-coil region" evidence="1">
    <location>
        <begin position="252"/>
        <end position="303"/>
    </location>
</feature>
<comment type="caution">
    <text evidence="4">The sequence shown here is derived from an EMBL/GenBank/DDBJ whole genome shotgun (WGS) entry which is preliminary data.</text>
</comment>
<keyword evidence="5" id="KW-1185">Reference proteome</keyword>
<evidence type="ECO:0000313" key="5">
    <source>
        <dbReference type="Proteomes" id="UP000735302"/>
    </source>
</evidence>
<keyword evidence="2" id="KW-0472">Membrane</keyword>
<dbReference type="PANTHER" id="PTHR15717:SF2">
    <property type="entry name" value="EF-HAND CALCIUM-BINDING DOMAIN-CONTAINING PROTEIN 14"/>
    <property type="match status" value="1"/>
</dbReference>
<evidence type="ECO:0000256" key="2">
    <source>
        <dbReference type="SAM" id="Phobius"/>
    </source>
</evidence>
<reference evidence="4 5" key="1">
    <citation type="journal article" date="2021" name="Elife">
        <title>Chloroplast acquisition without the gene transfer in kleptoplastic sea slugs, Plakobranchus ocellatus.</title>
        <authorList>
            <person name="Maeda T."/>
            <person name="Takahashi S."/>
            <person name="Yoshida T."/>
            <person name="Shimamura S."/>
            <person name="Takaki Y."/>
            <person name="Nagai Y."/>
            <person name="Toyoda A."/>
            <person name="Suzuki Y."/>
            <person name="Arimoto A."/>
            <person name="Ishii H."/>
            <person name="Satoh N."/>
            <person name="Nishiyama T."/>
            <person name="Hasebe M."/>
            <person name="Maruyama T."/>
            <person name="Minagawa J."/>
            <person name="Obokata J."/>
            <person name="Shigenobu S."/>
        </authorList>
    </citation>
    <scope>NUCLEOTIDE SEQUENCE [LARGE SCALE GENOMIC DNA]</scope>
</reference>
<keyword evidence="1" id="KW-0175">Coiled coil</keyword>
<evidence type="ECO:0000256" key="1">
    <source>
        <dbReference type="SAM" id="Coils"/>
    </source>
</evidence>
<keyword evidence="2" id="KW-0812">Transmembrane</keyword>
<feature type="transmembrane region" description="Helical" evidence="2">
    <location>
        <begin position="68"/>
        <end position="86"/>
    </location>
</feature>
<dbReference type="Proteomes" id="UP000735302">
    <property type="component" value="Unassembled WGS sequence"/>
</dbReference>
<dbReference type="InterPro" id="IPR042352">
    <property type="entry name" value="EFCAB14"/>
</dbReference>
<dbReference type="InterPro" id="IPR002048">
    <property type="entry name" value="EF_hand_dom"/>
</dbReference>
<dbReference type="EMBL" id="BLXT01004484">
    <property type="protein sequence ID" value="GFO13273.1"/>
    <property type="molecule type" value="Genomic_DNA"/>
</dbReference>
<dbReference type="AlphaFoldDB" id="A0AAV4B3E4"/>
<name>A0AAV4B3E4_9GAST</name>
<dbReference type="GO" id="GO:0005509">
    <property type="term" value="F:calcium ion binding"/>
    <property type="evidence" value="ECO:0007669"/>
    <property type="project" value="InterPro"/>
</dbReference>
<feature type="domain" description="EF-hand" evidence="3">
    <location>
        <begin position="618"/>
        <end position="653"/>
    </location>
</feature>
<evidence type="ECO:0000259" key="3">
    <source>
        <dbReference type="PROSITE" id="PS50222"/>
    </source>
</evidence>
<protein>
    <submittedName>
        <fullName evidence="4">EF-hand calcium-binding domain-containing protein 14</fullName>
    </submittedName>
</protein>
<dbReference type="PROSITE" id="PS50222">
    <property type="entry name" value="EF_HAND_2"/>
    <property type="match status" value="1"/>
</dbReference>
<accession>A0AAV4B3E4</accession>
<dbReference type="PANTHER" id="PTHR15717">
    <property type="entry name" value="PROTEIN KIAA0494"/>
    <property type="match status" value="1"/>
</dbReference>
<feature type="transmembrane region" description="Helical" evidence="2">
    <location>
        <begin position="201"/>
        <end position="226"/>
    </location>
</feature>
<organism evidence="4 5">
    <name type="scientific">Plakobranchus ocellatus</name>
    <dbReference type="NCBI Taxonomy" id="259542"/>
    <lineage>
        <taxon>Eukaryota</taxon>
        <taxon>Metazoa</taxon>
        <taxon>Spiralia</taxon>
        <taxon>Lophotrochozoa</taxon>
        <taxon>Mollusca</taxon>
        <taxon>Gastropoda</taxon>
        <taxon>Heterobranchia</taxon>
        <taxon>Euthyneura</taxon>
        <taxon>Panpulmonata</taxon>
        <taxon>Sacoglossa</taxon>
        <taxon>Placobranchoidea</taxon>
        <taxon>Plakobranchidae</taxon>
        <taxon>Plakobranchus</taxon>
    </lineage>
</organism>
<sequence length="681" mass="75435">MAFNGAPKAAVKTNKQDYMNLLYSDSDSDHVPDLKLPPVKGKKQRRKKLTNMTKEDAGCDALCVFKTMLVLLVCATLVILAGLNIWTLQRVSDLQKQVRESPSKSSKLENPYILLQSKENLEGSSMAIVKEAVVEYKVPKRMKKRKQLDALVDMTKLPRNRKGSTSQELLDFKSDSSDVEEFSVNGLSTRKANGCCICHGIVIRIGLFMVSMACLSICLGLVWVQWHLRHEINALQEKLLTVQSSDSSQTDLSVLQKEVKDINEIVSELKKKDGVLENLKSTVDELSAKVKRVEGVASKLNESVVSAQQLINTPKKLEDLTHVVAKQGNDQLSLKTSIDGLAETISHLQEQQKESTVDVKEKKNSLDTQFGDMLSQQIARVNETATSGILSVKEQLDLVNEKLSKEPTLNNEKVENLVATLIQEKLNNLTVSSGSGLGEETGKENLSAISELSQRINNLSLILDFKSDFADTMGLISKGDFVLFKDVTLMNLESINRTVFALSAEFESVLHRLDTLDAVILNISAAVTNNSMEVIDEPEPFPDSSHTDAVSTTVETPWTEQSFDPVASNPSLQGTENYGNAKPEFHIEGINTVEDLHEAYPNWPLKNGQLEEDALLSLLKSNSTAALEKFDTNSDGRFDEEELQKVLGLPPSPRRCKSSSVFCTFFYLPELEQNGEMYSSA</sequence>
<gene>
    <name evidence="4" type="ORF">PoB_003977800</name>
</gene>
<keyword evidence="2" id="KW-1133">Transmembrane helix</keyword>